<keyword evidence="9" id="KW-0732">Signal</keyword>
<evidence type="ECO:0000256" key="8">
    <source>
        <dbReference type="SAM" id="Phobius"/>
    </source>
</evidence>
<proteinExistence type="predicted"/>
<keyword evidence="7" id="KW-0325">Glycoprotein</keyword>
<dbReference type="Proteomes" id="UP000708208">
    <property type="component" value="Unassembled WGS sequence"/>
</dbReference>
<organism evidence="10 11">
    <name type="scientific">Allacma fusca</name>
    <dbReference type="NCBI Taxonomy" id="39272"/>
    <lineage>
        <taxon>Eukaryota</taxon>
        <taxon>Metazoa</taxon>
        <taxon>Ecdysozoa</taxon>
        <taxon>Arthropoda</taxon>
        <taxon>Hexapoda</taxon>
        <taxon>Collembola</taxon>
        <taxon>Symphypleona</taxon>
        <taxon>Sminthuridae</taxon>
        <taxon>Allacma</taxon>
    </lineage>
</organism>
<keyword evidence="6" id="KW-0675">Receptor</keyword>
<evidence type="ECO:0000256" key="6">
    <source>
        <dbReference type="ARBA" id="ARBA00023170"/>
    </source>
</evidence>
<evidence type="ECO:0000256" key="1">
    <source>
        <dbReference type="ARBA" id="ARBA00004651"/>
    </source>
</evidence>
<accession>A0A8J2L9S6</accession>
<evidence type="ECO:0000256" key="2">
    <source>
        <dbReference type="ARBA" id="ARBA00022475"/>
    </source>
</evidence>
<evidence type="ECO:0000256" key="7">
    <source>
        <dbReference type="ARBA" id="ARBA00023180"/>
    </source>
</evidence>
<evidence type="ECO:0000256" key="5">
    <source>
        <dbReference type="ARBA" id="ARBA00023136"/>
    </source>
</evidence>
<dbReference type="PANTHER" id="PTHR42643:SF35">
    <property type="entry name" value="IONOTROPIC RECEPTOR 68A, ISOFORM A"/>
    <property type="match status" value="1"/>
</dbReference>
<gene>
    <name evidence="10" type="ORF">AFUS01_LOCUS37791</name>
</gene>
<dbReference type="PANTHER" id="PTHR42643">
    <property type="entry name" value="IONOTROPIC RECEPTOR 20A-RELATED"/>
    <property type="match status" value="1"/>
</dbReference>
<dbReference type="AlphaFoldDB" id="A0A8J2L9S6"/>
<dbReference type="OrthoDB" id="8299208at2759"/>
<keyword evidence="3 8" id="KW-0812">Transmembrane</keyword>
<name>A0A8J2L9S6_9HEXA</name>
<protein>
    <submittedName>
        <fullName evidence="10">Uncharacterized protein</fullName>
    </submittedName>
</protein>
<evidence type="ECO:0000313" key="11">
    <source>
        <dbReference type="Proteomes" id="UP000708208"/>
    </source>
</evidence>
<reference evidence="10" key="1">
    <citation type="submission" date="2021-06" db="EMBL/GenBank/DDBJ databases">
        <authorList>
            <person name="Hodson N. C."/>
            <person name="Mongue J. A."/>
            <person name="Jaron S. K."/>
        </authorList>
    </citation>
    <scope>NUCLEOTIDE SEQUENCE</scope>
</reference>
<dbReference type="GO" id="GO:0005886">
    <property type="term" value="C:plasma membrane"/>
    <property type="evidence" value="ECO:0007669"/>
    <property type="project" value="UniProtKB-SubCell"/>
</dbReference>
<evidence type="ECO:0000256" key="4">
    <source>
        <dbReference type="ARBA" id="ARBA00022989"/>
    </source>
</evidence>
<sequence length="704" mass="81836">MFRQILFVSVVLLVHSTCDWVQKSKELYIEDWVEYFSACRIEIYTDSLTELAFFHQKESNLYPVVLSTKTAVYPENKVCSLHRHIEQCHANMFLPYAERKIDKLASSSEGFTKSYIPAVQHYHIFTHTFNIQREMDEWLKLKTEPQERAEFTHVIFFSLLEKYDVEQYLIKVKFSYFATACFACPACPKKNIRQFYKETEAIPHRESKWHPDFSDFHKTRRELLKTVPHGIRLFEEKILLNYISVQLTKVPDALDDFIKIIQSHFSNSSLLLSHPQHQSPPEAYLARSIKTLPNIYYKKAFVSFSDIVPVQIRFFNFITCVLPEENIVISVFLDPFDLNLWIGLGISCLVFIGIFWRLAGTKSTFLDSLLLVISLLLENCQIPSFLQKRGVIRSMIGMCLIFSIIVENSYKGKITSSVTAPKFKKPLENFDDLEGFKLYGPIATSFQRFTTNEKSWRMIIDHKGLKSIFKDPELDNNRPCLTLFGWQMCLQYASLRHVSKQGHQTKLHSAITRARKIMLMLATPKDFPNVSIEQEVCKCNKSVFVDTNDNLDAFVPHFTGNRNKIFTKGSEQFLHVSIGWAFQNEKKSGGLLSKFIRVWISESGMYRWMEFKLPPVKRNSIKYLMEIQKTTAKALPLSWSSNLISGLLYISLCCLGICWIALLVEKIVKKCLVFRTMKPNKINFLSGGDFSFVQVKPRTKNYYY</sequence>
<keyword evidence="11" id="KW-1185">Reference proteome</keyword>
<evidence type="ECO:0000313" key="10">
    <source>
        <dbReference type="EMBL" id="CAG7827830.1"/>
    </source>
</evidence>
<dbReference type="EMBL" id="CAJVCH010545039">
    <property type="protein sequence ID" value="CAG7827830.1"/>
    <property type="molecule type" value="Genomic_DNA"/>
</dbReference>
<evidence type="ECO:0000256" key="3">
    <source>
        <dbReference type="ARBA" id="ARBA00022692"/>
    </source>
</evidence>
<evidence type="ECO:0000256" key="9">
    <source>
        <dbReference type="SAM" id="SignalP"/>
    </source>
</evidence>
<feature type="transmembrane region" description="Helical" evidence="8">
    <location>
        <begin position="643"/>
        <end position="664"/>
    </location>
</feature>
<keyword evidence="4 8" id="KW-1133">Transmembrane helix</keyword>
<keyword evidence="5 8" id="KW-0472">Membrane</keyword>
<feature type="chain" id="PRO_5035320376" evidence="9">
    <location>
        <begin position="17"/>
        <end position="704"/>
    </location>
</feature>
<keyword evidence="2" id="KW-1003">Cell membrane</keyword>
<feature type="signal peptide" evidence="9">
    <location>
        <begin position="1"/>
        <end position="16"/>
    </location>
</feature>
<comment type="subcellular location">
    <subcellularLocation>
        <location evidence="1">Cell membrane</location>
        <topology evidence="1">Multi-pass membrane protein</topology>
    </subcellularLocation>
</comment>
<comment type="caution">
    <text evidence="10">The sequence shown here is derived from an EMBL/GenBank/DDBJ whole genome shotgun (WGS) entry which is preliminary data.</text>
</comment>
<dbReference type="InterPro" id="IPR052192">
    <property type="entry name" value="Insect_Ionotropic_Sensory_Rcpt"/>
</dbReference>